<feature type="compositionally biased region" description="Basic residues" evidence="1">
    <location>
        <begin position="138"/>
        <end position="152"/>
    </location>
</feature>
<feature type="region of interest" description="Disordered" evidence="1">
    <location>
        <begin position="317"/>
        <end position="459"/>
    </location>
</feature>
<dbReference type="GeneID" id="85310041"/>
<evidence type="ECO:0000313" key="4">
    <source>
        <dbReference type="Proteomes" id="UP001244011"/>
    </source>
</evidence>
<evidence type="ECO:0000259" key="2">
    <source>
        <dbReference type="Pfam" id="PF10180"/>
    </source>
</evidence>
<feature type="compositionally biased region" description="Basic and acidic residues" evidence="1">
    <location>
        <begin position="247"/>
        <end position="256"/>
    </location>
</feature>
<keyword evidence="4" id="KW-1185">Reference proteome</keyword>
<feature type="domain" description="WKF" evidence="2">
    <location>
        <begin position="169"/>
        <end position="231"/>
    </location>
</feature>
<gene>
    <name evidence="3" type="ORF">QBC33DRAFT_525841</name>
</gene>
<feature type="compositionally biased region" description="Low complexity" evidence="1">
    <location>
        <begin position="390"/>
        <end position="400"/>
    </location>
</feature>
<protein>
    <recommendedName>
        <fullName evidence="2">WKF domain-containing protein</fullName>
    </recommendedName>
</protein>
<accession>A0AAJ0C606</accession>
<dbReference type="PANTHER" id="PTHR22306:SF2">
    <property type="entry name" value="CHROMOSOME 7 OPEN READING FRAME 50"/>
    <property type="match status" value="1"/>
</dbReference>
<dbReference type="RefSeq" id="XP_060287026.1">
    <property type="nucleotide sequence ID" value="XM_060426854.1"/>
</dbReference>
<comment type="caution">
    <text evidence="3">The sequence shown here is derived from an EMBL/GenBank/DDBJ whole genome shotgun (WGS) entry which is preliminary data.</text>
</comment>
<reference evidence="3" key="1">
    <citation type="submission" date="2023-06" db="EMBL/GenBank/DDBJ databases">
        <title>Genome-scale phylogeny and comparative genomics of the fungal order Sordariales.</title>
        <authorList>
            <consortium name="Lawrence Berkeley National Laboratory"/>
            <person name="Hensen N."/>
            <person name="Bonometti L."/>
            <person name="Westerberg I."/>
            <person name="Brannstrom I.O."/>
            <person name="Guillou S."/>
            <person name="Cros-Aarteil S."/>
            <person name="Calhoun S."/>
            <person name="Haridas S."/>
            <person name="Kuo A."/>
            <person name="Mondo S."/>
            <person name="Pangilinan J."/>
            <person name="Riley R."/>
            <person name="Labutti K."/>
            <person name="Andreopoulos B."/>
            <person name="Lipzen A."/>
            <person name="Chen C."/>
            <person name="Yanf M."/>
            <person name="Daum C."/>
            <person name="Ng V."/>
            <person name="Clum A."/>
            <person name="Steindorff A."/>
            <person name="Ohm R."/>
            <person name="Martin F."/>
            <person name="Silar P."/>
            <person name="Natvig D."/>
            <person name="Lalanne C."/>
            <person name="Gautier V."/>
            <person name="Ament-Velasquez S.L."/>
            <person name="Kruys A."/>
            <person name="Hutchinson M.I."/>
            <person name="Powell A.J."/>
            <person name="Barry K."/>
            <person name="Miller A.N."/>
            <person name="Grigoriev I.V."/>
            <person name="Debuchy R."/>
            <person name="Gladieux P."/>
            <person name="Thoren M.H."/>
            <person name="Johannesson H."/>
        </authorList>
    </citation>
    <scope>NUCLEOTIDE SEQUENCE</scope>
    <source>
        <strain evidence="3">8032-3</strain>
    </source>
</reference>
<dbReference type="PANTHER" id="PTHR22306">
    <property type="entry name" value="CHROMOSOME 7 OPEN READING FRAME 50"/>
    <property type="match status" value="1"/>
</dbReference>
<dbReference type="EMBL" id="MU838999">
    <property type="protein sequence ID" value="KAK1770813.1"/>
    <property type="molecule type" value="Genomic_DNA"/>
</dbReference>
<dbReference type="InterPro" id="IPR019327">
    <property type="entry name" value="WKF"/>
</dbReference>
<sequence>MSTHRAPAQRVPAWKRLGLKLKGAASGESPAFAPTGTGSTDSDANKSAPAHRHPNANADVSGRLAQAHTNGTKRKQPPTASASTYRHTESDLGPVKRLRRDGPSSTPAEGEAGSRKSEKSVSFTEDTKGQEDGDSKSPKKTKKKAKKPKAPKPPKAGSVEIFSLEPSIAYLRQWDTARESWKFNKNHQTLLIKYVFDQDKLPSADVGTFYKYIRDLKGFVRSRLREAAEEIKQKDMEQGAAAFAKSTQDKEDKQKEYDDVLSQLLQAQQQGDNDTTNGTNSNGKRNFDEVEFVLRTISPEVKQRVLKRMRAEMVLDELSDSDESTTSTTTSSSTNTASSSAAAQETAEAAQGGKRVKLNDGSQKVKRRRLRNVRTENVGSDDSSSESDAESSSGSSSSSSSEDESDDEEMPAAADLNGDGASSSSSSSSSDSSGSESDSDLESASGVETGGDGEESEDD</sequence>
<name>A0AAJ0C606_9PEZI</name>
<feature type="compositionally biased region" description="Basic and acidic residues" evidence="1">
    <location>
        <begin position="112"/>
        <end position="137"/>
    </location>
</feature>
<feature type="region of interest" description="Disordered" evidence="1">
    <location>
        <begin position="236"/>
        <end position="256"/>
    </location>
</feature>
<dbReference type="AlphaFoldDB" id="A0AAJ0C606"/>
<organism evidence="3 4">
    <name type="scientific">Phialemonium atrogriseum</name>
    <dbReference type="NCBI Taxonomy" id="1093897"/>
    <lineage>
        <taxon>Eukaryota</taxon>
        <taxon>Fungi</taxon>
        <taxon>Dikarya</taxon>
        <taxon>Ascomycota</taxon>
        <taxon>Pezizomycotina</taxon>
        <taxon>Sordariomycetes</taxon>
        <taxon>Sordariomycetidae</taxon>
        <taxon>Cephalothecales</taxon>
        <taxon>Cephalothecaceae</taxon>
        <taxon>Phialemonium</taxon>
    </lineage>
</organism>
<feature type="region of interest" description="Disordered" evidence="1">
    <location>
        <begin position="22"/>
        <end position="159"/>
    </location>
</feature>
<evidence type="ECO:0000256" key="1">
    <source>
        <dbReference type="SAM" id="MobiDB-lite"/>
    </source>
</evidence>
<evidence type="ECO:0000313" key="3">
    <source>
        <dbReference type="EMBL" id="KAK1770813.1"/>
    </source>
</evidence>
<dbReference type="Proteomes" id="UP001244011">
    <property type="component" value="Unassembled WGS sequence"/>
</dbReference>
<proteinExistence type="predicted"/>
<dbReference type="Pfam" id="PF10180">
    <property type="entry name" value="WKF"/>
    <property type="match status" value="1"/>
</dbReference>
<feature type="compositionally biased region" description="Low complexity" evidence="1">
    <location>
        <begin position="324"/>
        <end position="351"/>
    </location>
</feature>
<feature type="compositionally biased region" description="Low complexity" evidence="1">
    <location>
        <begin position="412"/>
        <end position="446"/>
    </location>
</feature>
<feature type="compositionally biased region" description="Acidic residues" evidence="1">
    <location>
        <begin position="401"/>
        <end position="410"/>
    </location>
</feature>